<keyword evidence="5 9" id="KW-0798">TonB box</keyword>
<dbReference type="AlphaFoldDB" id="A0A0R0A9D5"/>
<dbReference type="Pfam" id="PF00593">
    <property type="entry name" value="TonB_dep_Rec_b-barrel"/>
    <property type="match status" value="1"/>
</dbReference>
<dbReference type="EMBL" id="LLXS01000026">
    <property type="protein sequence ID" value="KRG41477.1"/>
    <property type="molecule type" value="Genomic_DNA"/>
</dbReference>
<dbReference type="Proteomes" id="UP000050836">
    <property type="component" value="Unassembled WGS sequence"/>
</dbReference>
<dbReference type="InterPro" id="IPR012910">
    <property type="entry name" value="Plug_dom"/>
</dbReference>
<dbReference type="InterPro" id="IPR037066">
    <property type="entry name" value="Plug_dom_sf"/>
</dbReference>
<feature type="domain" description="TonB-dependent receptor-like beta-barrel" evidence="11">
    <location>
        <begin position="405"/>
        <end position="939"/>
    </location>
</feature>
<dbReference type="Gene3D" id="2.170.130.10">
    <property type="entry name" value="TonB-dependent receptor, plug domain"/>
    <property type="match status" value="1"/>
</dbReference>
<dbReference type="InterPro" id="IPR039426">
    <property type="entry name" value="TonB-dep_rcpt-like"/>
</dbReference>
<keyword evidence="14" id="KW-1185">Reference proteome</keyword>
<dbReference type="PANTHER" id="PTHR47234">
    <property type="match status" value="1"/>
</dbReference>
<dbReference type="RefSeq" id="WP_057506174.1">
    <property type="nucleotide sequence ID" value="NZ_LLXS01000026.1"/>
</dbReference>
<name>A0A0R0A9D5_9GAMM</name>
<evidence type="ECO:0000256" key="3">
    <source>
        <dbReference type="ARBA" id="ARBA00022452"/>
    </source>
</evidence>
<evidence type="ECO:0000313" key="13">
    <source>
        <dbReference type="EMBL" id="KRG41477.1"/>
    </source>
</evidence>
<keyword evidence="13" id="KW-0675">Receptor</keyword>
<evidence type="ECO:0000313" key="14">
    <source>
        <dbReference type="Proteomes" id="UP000050836"/>
    </source>
</evidence>
<keyword evidence="10" id="KW-0732">Signal</keyword>
<evidence type="ECO:0000256" key="4">
    <source>
        <dbReference type="ARBA" id="ARBA00022692"/>
    </source>
</evidence>
<dbReference type="Gene3D" id="2.40.170.20">
    <property type="entry name" value="TonB-dependent receptor, beta-barrel domain"/>
    <property type="match status" value="1"/>
</dbReference>
<evidence type="ECO:0000256" key="5">
    <source>
        <dbReference type="ARBA" id="ARBA00023077"/>
    </source>
</evidence>
<dbReference type="InterPro" id="IPR000531">
    <property type="entry name" value="Beta-barrel_TonB"/>
</dbReference>
<gene>
    <name evidence="13" type="ORF">ARC78_11050</name>
</gene>
<proteinExistence type="inferred from homology"/>
<feature type="domain" description="TonB-dependent receptor plug" evidence="12">
    <location>
        <begin position="56"/>
        <end position="182"/>
    </location>
</feature>
<dbReference type="GO" id="GO:0009279">
    <property type="term" value="C:cell outer membrane"/>
    <property type="evidence" value="ECO:0007669"/>
    <property type="project" value="UniProtKB-SubCell"/>
</dbReference>
<evidence type="ECO:0000256" key="9">
    <source>
        <dbReference type="RuleBase" id="RU003357"/>
    </source>
</evidence>
<keyword evidence="3 8" id="KW-1134">Transmembrane beta strand</keyword>
<protein>
    <submittedName>
        <fullName evidence="13">TonB-dependent receptor</fullName>
    </submittedName>
</protein>
<evidence type="ECO:0000256" key="8">
    <source>
        <dbReference type="PROSITE-ProRule" id="PRU01360"/>
    </source>
</evidence>
<evidence type="ECO:0000256" key="10">
    <source>
        <dbReference type="SAM" id="SignalP"/>
    </source>
</evidence>
<comment type="similarity">
    <text evidence="8 9">Belongs to the TonB-dependent receptor family.</text>
</comment>
<evidence type="ECO:0000256" key="1">
    <source>
        <dbReference type="ARBA" id="ARBA00004571"/>
    </source>
</evidence>
<dbReference type="PROSITE" id="PS52016">
    <property type="entry name" value="TONB_DEPENDENT_REC_3"/>
    <property type="match status" value="1"/>
</dbReference>
<keyword evidence="2 8" id="KW-0813">Transport</keyword>
<keyword evidence="4 8" id="KW-0812">Transmembrane</keyword>
<keyword evidence="7 8" id="KW-0998">Cell outer membrane</keyword>
<evidence type="ECO:0000256" key="2">
    <source>
        <dbReference type="ARBA" id="ARBA00022448"/>
    </source>
</evidence>
<evidence type="ECO:0000256" key="7">
    <source>
        <dbReference type="ARBA" id="ARBA00023237"/>
    </source>
</evidence>
<feature type="chain" id="PRO_5006390452" evidence="10">
    <location>
        <begin position="30"/>
        <end position="975"/>
    </location>
</feature>
<reference evidence="13 14" key="1">
    <citation type="submission" date="2015-10" db="EMBL/GenBank/DDBJ databases">
        <title>Genome sequencing and analysis of members of genus Stenotrophomonas.</title>
        <authorList>
            <person name="Patil P.P."/>
            <person name="Midha S."/>
            <person name="Patil P.B."/>
        </authorList>
    </citation>
    <scope>NUCLEOTIDE SEQUENCE [LARGE SCALE GENOMIC DNA]</scope>
    <source>
        <strain evidence="13 14">JCM 9942</strain>
    </source>
</reference>
<dbReference type="PANTHER" id="PTHR47234:SF2">
    <property type="entry name" value="TONB-DEPENDENT RECEPTOR"/>
    <property type="match status" value="1"/>
</dbReference>
<comment type="subcellular location">
    <subcellularLocation>
        <location evidence="1 8">Cell outer membrane</location>
        <topology evidence="1 8">Multi-pass membrane protein</topology>
    </subcellularLocation>
</comment>
<evidence type="ECO:0000259" key="12">
    <source>
        <dbReference type="Pfam" id="PF07715"/>
    </source>
</evidence>
<feature type="signal peptide" evidence="10">
    <location>
        <begin position="1"/>
        <end position="29"/>
    </location>
</feature>
<sequence length="975" mass="105004">MTSLSLRPHRLTHAVRISLLCLLPAVALAQESPPASPARTLDAIQVTGTRIKKAELETQVPVQVLTREAIDRTGYSSVADVVQHLTASGASLSTKLNSSGNFGFPPDGGGVGAGAATVDLRHLGPKRVLVLVDGIRWVNESSGSGVGSSVDLNTIPLALVDRIEVLEDGASSIYGSDAIAGVVNIITRKNADGGHVEVQYGDYNLKGGDTSSVDFSFGRSGERAQWIVGGAWFKQKEISSAEYEWARVPVPGTGLANGSSATPGGRTVFAPADGNNTYGGLCPLARDADGNPIPGSATCNITLPNDASFAGGARFPDDFIRFGTANRFNFAPYNLLLTPNERKSVFGQVRFEFTPTLSGWARGLYSERDSANQAAPEPIFLGTDAGVYNEWAETKLVIAANNPYNPFGFDLSTMGANPNLFLLGRRPVEGGPRRYEQEVKTWYAAAGLDGTFEVNQRTWNWDINAMTSESKATQTNTGSYNIKHINQALGDPAACAAIAGCVPLNLFGGPGTITPEMLAWISPIVRDRSKNTLSQASANLTGELFDNWAGAVSFAAGAEWRRYKGEYHPDPITIAGEYNGVPSGATIGSYSVKEAYVEFDVPLAREGFWGKSLDLSIAGRYSDYSTFGGTNTGKLGLRWQPADELLLRMSFAQGFRAPSIGELYGTLSRFDATIVDPCNNAASTTPKCVADGVPPGYEQANPQISVVTSGNRALEPEESRSFMAGAVWSPGWAEDSGWASKLDLGVTFYRHTIGKAIQAPDAQAIMDRCIDSRDPVACASYTRNDRGQIIRFEDILANLGTINTSGWDFSAHWLLPETGWGQLGFDWKATWVTRYELVNESGQAEPKGPGVETNDSAIPEWSSTLAANWDLGNWNASWTLRYIDRLRESCAGANGFDICTDSANDLHWLGATTYHDAQLSWRTEAWMKGVKVSLGVNNVFDKNPPICLSCTLNGYDPGTYDLPGRYTYARLSLDF</sequence>
<dbReference type="InterPro" id="IPR036942">
    <property type="entry name" value="Beta-barrel_TonB_sf"/>
</dbReference>
<accession>A0A0R0A9D5</accession>
<dbReference type="Pfam" id="PF07715">
    <property type="entry name" value="Plug"/>
    <property type="match status" value="1"/>
</dbReference>
<keyword evidence="6 8" id="KW-0472">Membrane</keyword>
<comment type="caution">
    <text evidence="13">The sequence shown here is derived from an EMBL/GenBank/DDBJ whole genome shotgun (WGS) entry which is preliminary data.</text>
</comment>
<evidence type="ECO:0000259" key="11">
    <source>
        <dbReference type="Pfam" id="PF00593"/>
    </source>
</evidence>
<dbReference type="CDD" id="cd01347">
    <property type="entry name" value="ligand_gated_channel"/>
    <property type="match status" value="1"/>
</dbReference>
<organism evidence="13 14">
    <name type="scientific">Stenotrophomonas pictorum JCM 9942</name>
    <dbReference type="NCBI Taxonomy" id="1236960"/>
    <lineage>
        <taxon>Bacteria</taxon>
        <taxon>Pseudomonadati</taxon>
        <taxon>Pseudomonadota</taxon>
        <taxon>Gammaproteobacteria</taxon>
        <taxon>Lysobacterales</taxon>
        <taxon>Lysobacteraceae</taxon>
        <taxon>Stenotrophomonas</taxon>
    </lineage>
</organism>
<dbReference type="SUPFAM" id="SSF56935">
    <property type="entry name" value="Porins"/>
    <property type="match status" value="1"/>
</dbReference>
<evidence type="ECO:0000256" key="6">
    <source>
        <dbReference type="ARBA" id="ARBA00023136"/>
    </source>
</evidence>